<accession>A0A5B7FWE5</accession>
<evidence type="ECO:0000256" key="1">
    <source>
        <dbReference type="SAM" id="MobiDB-lite"/>
    </source>
</evidence>
<feature type="compositionally biased region" description="Basic and acidic residues" evidence="1">
    <location>
        <begin position="45"/>
        <end position="56"/>
    </location>
</feature>
<proteinExistence type="predicted"/>
<name>A0A5B7FWE5_PORTR</name>
<organism evidence="2 3">
    <name type="scientific">Portunus trituberculatus</name>
    <name type="common">Swimming crab</name>
    <name type="synonym">Neptunus trituberculatus</name>
    <dbReference type="NCBI Taxonomy" id="210409"/>
    <lineage>
        <taxon>Eukaryota</taxon>
        <taxon>Metazoa</taxon>
        <taxon>Ecdysozoa</taxon>
        <taxon>Arthropoda</taxon>
        <taxon>Crustacea</taxon>
        <taxon>Multicrustacea</taxon>
        <taxon>Malacostraca</taxon>
        <taxon>Eumalacostraca</taxon>
        <taxon>Eucarida</taxon>
        <taxon>Decapoda</taxon>
        <taxon>Pleocyemata</taxon>
        <taxon>Brachyura</taxon>
        <taxon>Eubrachyura</taxon>
        <taxon>Portunoidea</taxon>
        <taxon>Portunidae</taxon>
        <taxon>Portuninae</taxon>
        <taxon>Portunus</taxon>
    </lineage>
</organism>
<evidence type="ECO:0000313" key="2">
    <source>
        <dbReference type="EMBL" id="MPC48614.1"/>
    </source>
</evidence>
<gene>
    <name evidence="2" type="ORF">E2C01_042394</name>
</gene>
<dbReference type="EMBL" id="VSRR010008376">
    <property type="protein sequence ID" value="MPC48614.1"/>
    <property type="molecule type" value="Genomic_DNA"/>
</dbReference>
<comment type="caution">
    <text evidence="2">The sequence shown here is derived from an EMBL/GenBank/DDBJ whole genome shotgun (WGS) entry which is preliminary data.</text>
</comment>
<evidence type="ECO:0000313" key="3">
    <source>
        <dbReference type="Proteomes" id="UP000324222"/>
    </source>
</evidence>
<feature type="compositionally biased region" description="Polar residues" evidence="1">
    <location>
        <begin position="1"/>
        <end position="11"/>
    </location>
</feature>
<protein>
    <submittedName>
        <fullName evidence="2">Uncharacterized protein</fullName>
    </submittedName>
</protein>
<feature type="region of interest" description="Disordered" evidence="1">
    <location>
        <begin position="1"/>
        <end position="56"/>
    </location>
</feature>
<keyword evidence="3" id="KW-1185">Reference proteome</keyword>
<dbReference type="AlphaFoldDB" id="A0A5B7FWE5"/>
<dbReference type="Proteomes" id="UP000324222">
    <property type="component" value="Unassembled WGS sequence"/>
</dbReference>
<sequence>MESLSDNTKSSFRLKAKANSKHSIGQARPRQKPNKPGREQLAQASHEKSAREGRHPTKVEVGLIMNLGGARHRMKSLLILYLMWQLL</sequence>
<reference evidence="2 3" key="1">
    <citation type="submission" date="2019-05" db="EMBL/GenBank/DDBJ databases">
        <title>Another draft genome of Portunus trituberculatus and its Hox gene families provides insights of decapod evolution.</title>
        <authorList>
            <person name="Jeong J.-H."/>
            <person name="Song I."/>
            <person name="Kim S."/>
            <person name="Choi T."/>
            <person name="Kim D."/>
            <person name="Ryu S."/>
            <person name="Kim W."/>
        </authorList>
    </citation>
    <scope>NUCLEOTIDE SEQUENCE [LARGE SCALE GENOMIC DNA]</scope>
    <source>
        <tissue evidence="2">Muscle</tissue>
    </source>
</reference>